<dbReference type="AlphaFoldDB" id="A0A382R616"/>
<feature type="non-terminal residue" evidence="1">
    <location>
        <position position="98"/>
    </location>
</feature>
<organism evidence="1">
    <name type="scientific">marine metagenome</name>
    <dbReference type="NCBI Taxonomy" id="408172"/>
    <lineage>
        <taxon>unclassified sequences</taxon>
        <taxon>metagenomes</taxon>
        <taxon>ecological metagenomes</taxon>
    </lineage>
</organism>
<sequence length="98" mass="11145">MPCLDSFSKPDGDSATLIESKPIPCERKNSFARKQLVQPGCQNKVIGSGILIPFRLFLGKLVNSREIDTGHRGQHMFKNTPNRFCYDGLAWTFSYFFK</sequence>
<name>A0A382R616_9ZZZZ</name>
<reference evidence="1" key="1">
    <citation type="submission" date="2018-05" db="EMBL/GenBank/DDBJ databases">
        <authorList>
            <person name="Lanie J.A."/>
            <person name="Ng W.-L."/>
            <person name="Kazmierczak K.M."/>
            <person name="Andrzejewski T.M."/>
            <person name="Davidsen T.M."/>
            <person name="Wayne K.J."/>
            <person name="Tettelin H."/>
            <person name="Glass J.I."/>
            <person name="Rusch D."/>
            <person name="Podicherti R."/>
            <person name="Tsui H.-C.T."/>
            <person name="Winkler M.E."/>
        </authorList>
    </citation>
    <scope>NUCLEOTIDE SEQUENCE</scope>
</reference>
<dbReference type="EMBL" id="UINC01119059">
    <property type="protein sequence ID" value="SVC92605.1"/>
    <property type="molecule type" value="Genomic_DNA"/>
</dbReference>
<evidence type="ECO:0000313" key="1">
    <source>
        <dbReference type="EMBL" id="SVC92605.1"/>
    </source>
</evidence>
<proteinExistence type="predicted"/>
<accession>A0A382R616</accession>
<gene>
    <name evidence="1" type="ORF">METZ01_LOCUS345459</name>
</gene>
<protein>
    <submittedName>
        <fullName evidence="1">Uncharacterized protein</fullName>
    </submittedName>
</protein>